<reference evidence="1" key="1">
    <citation type="submission" date="2018-06" db="EMBL/GenBank/DDBJ databases">
        <authorList>
            <person name="Zhirakovskaya E."/>
        </authorList>
    </citation>
    <scope>NUCLEOTIDE SEQUENCE</scope>
</reference>
<dbReference type="Pfam" id="PF05534">
    <property type="entry name" value="HicB"/>
    <property type="match status" value="1"/>
</dbReference>
<dbReference type="SUPFAM" id="SSF143100">
    <property type="entry name" value="TTHA1013/TTHA0281-like"/>
    <property type="match status" value="1"/>
</dbReference>
<dbReference type="Gene3D" id="1.10.1220.10">
    <property type="entry name" value="Met repressor-like"/>
    <property type="match status" value="1"/>
</dbReference>
<gene>
    <name evidence="1" type="ORF">MNBD_GAMMA20-1340</name>
</gene>
<sequence length="110" mass="12482">MINPKHYTYRVYWIEEDGEYVGLCAEFPSLSHLDNSMETALAGITALVSDIVEDMEKSGEEPPAPISTRRYSGRFQVRTSPDLHRALAMQAAEKNMSLNRYITDKLARSK</sequence>
<dbReference type="InterPro" id="IPR013321">
    <property type="entry name" value="Arc_rbn_hlx_hlx"/>
</dbReference>
<protein>
    <submittedName>
        <fullName evidence="1">Uncharacterized protein</fullName>
    </submittedName>
</protein>
<dbReference type="InterPro" id="IPR008651">
    <property type="entry name" value="Uncharacterised_HicB"/>
</dbReference>
<evidence type="ECO:0000313" key="1">
    <source>
        <dbReference type="EMBL" id="VAW94272.1"/>
    </source>
</evidence>
<dbReference type="InterPro" id="IPR010985">
    <property type="entry name" value="Ribbon_hlx_hlx"/>
</dbReference>
<name>A0A3B1A3G8_9ZZZZ</name>
<organism evidence="1">
    <name type="scientific">hydrothermal vent metagenome</name>
    <dbReference type="NCBI Taxonomy" id="652676"/>
    <lineage>
        <taxon>unclassified sequences</taxon>
        <taxon>metagenomes</taxon>
        <taxon>ecological metagenomes</taxon>
    </lineage>
</organism>
<dbReference type="GO" id="GO:0006355">
    <property type="term" value="P:regulation of DNA-templated transcription"/>
    <property type="evidence" value="ECO:0007669"/>
    <property type="project" value="InterPro"/>
</dbReference>
<dbReference type="SUPFAM" id="SSF47598">
    <property type="entry name" value="Ribbon-helix-helix"/>
    <property type="match status" value="1"/>
</dbReference>
<accession>A0A3B1A3G8</accession>
<dbReference type="EMBL" id="UOFU01000046">
    <property type="protein sequence ID" value="VAW94272.1"/>
    <property type="molecule type" value="Genomic_DNA"/>
</dbReference>
<proteinExistence type="predicted"/>
<dbReference type="InterPro" id="IPR035069">
    <property type="entry name" value="TTHA1013/TTHA0281-like"/>
</dbReference>
<dbReference type="AlphaFoldDB" id="A0A3B1A3G8"/>